<feature type="compositionally biased region" description="Low complexity" evidence="2">
    <location>
        <begin position="241"/>
        <end position="256"/>
    </location>
</feature>
<dbReference type="SMART" id="SM00267">
    <property type="entry name" value="GGDEF"/>
    <property type="match status" value="1"/>
</dbReference>
<feature type="domain" description="EAL" evidence="4">
    <location>
        <begin position="788"/>
        <end position="1038"/>
    </location>
</feature>
<feature type="coiled-coil region" evidence="1">
    <location>
        <begin position="316"/>
        <end position="343"/>
    </location>
</feature>
<dbReference type="InterPro" id="IPR035919">
    <property type="entry name" value="EAL_sf"/>
</dbReference>
<protein>
    <recommendedName>
        <fullName evidence="8">Diguanylate cyclase</fullName>
    </recommendedName>
</protein>
<sequence>MTSDLDRPETGAEWTRLHGARRPFHAALAAGVLLVLAFLIGGVAIVLEHTRRTALNAAELELDRSTKVAQSLFNRHMLQVDSALVSLPVMLGEVVAGEDGAVRKKATEAILRSLNDQNFAFRDLILLSPDGTAWASAQQRPRLPSTPLWMQASRLQIGSSILLGPEKDPMFGDWVAYLARSVIVPGQGRMIAIAEIAIDGITTSLSSLITVPGIRLRLERQDGRLLAMVPQDELAMAASVAEPSPATAPGAPPKAAASEDRRATLSSSRVTLYDGIQIEASLQTDVALADWLRDRNRIIAITTLAGLLIVAFGASLSTALKRQARLEGERQRAQLQLEDAIQSMSDGFVMWDADDRLIVCNERFRDLYAASKPFIKPGALFEDIIRGGALAGQYPQAGDDLEKFVRRAVASHREANETIERLLPDGRWILVTERRTASGGVVGIRTEITAIKQAQEELGTAHDRINETMAVVQAQNKVLLERDRALRTQNILFDAALNNMPHGLLMADSDGAVIVCNERFRTMLGHDSPIRQGMKIEALFVTGSSGGMIDPSVLGEMSRRQLDMAAQRQSGTFVASGKNGFALSVTQRPMSEGGFVAIYEDVTEKERAEQRIRFLAHHDPVTGLPNRILFRTRLEAMLAETEERGEQVALLCLDLDKFKDVNDTLGHPAGDLLLAGVAARLRASLRRSDLVARLGGDEFAVALRSRNAGVKARAVADRIIAAIGAPFTLGDRMVTIGVSIGAALAKERAADVDGLLKNADLALYEAKGSGRGTYAQFEPRMEARLLQRMAIEEEMGRALREEQFSLAYQPLFELATGRVLGFEALLRWNHPERGVISPADFVPIAEETGLINEIGAWAINRASTDIVGLPADVMVAVNLSPVQLKNDSTVSIIIDALGEAGLAPSRLELEITESALLGDDPRIIAHLHRLRDLGVRIVLDDFGTGYSSLSYLRRFPFHKIKIDKLFVREATTRSDCAAIVTSVVELAQRLGMATTAEGIETKEQLDLVRRLGCTEGQGYLLGKPKPILAALAQLDMPAQLAAAPRIARGGTSH</sequence>
<keyword evidence="3" id="KW-0812">Transmembrane</keyword>
<keyword evidence="3" id="KW-0472">Membrane</keyword>
<dbReference type="AlphaFoldDB" id="A0A0P6W322"/>
<dbReference type="PANTHER" id="PTHR44757">
    <property type="entry name" value="DIGUANYLATE CYCLASE DGCP"/>
    <property type="match status" value="1"/>
</dbReference>
<evidence type="ECO:0000256" key="2">
    <source>
        <dbReference type="SAM" id="MobiDB-lite"/>
    </source>
</evidence>
<dbReference type="STRING" id="665126.ABB55_11305"/>
<evidence type="ECO:0000259" key="4">
    <source>
        <dbReference type="PROSITE" id="PS50883"/>
    </source>
</evidence>
<dbReference type="SMART" id="SM00091">
    <property type="entry name" value="PAS"/>
    <property type="match status" value="2"/>
</dbReference>
<keyword evidence="7" id="KW-1185">Reference proteome</keyword>
<dbReference type="InterPro" id="IPR035965">
    <property type="entry name" value="PAS-like_dom_sf"/>
</dbReference>
<evidence type="ECO:0000259" key="5">
    <source>
        <dbReference type="PROSITE" id="PS50887"/>
    </source>
</evidence>
<keyword evidence="3" id="KW-1133">Transmembrane helix</keyword>
<evidence type="ECO:0000313" key="6">
    <source>
        <dbReference type="EMBL" id="KPL52731.1"/>
    </source>
</evidence>
<dbReference type="NCBIfam" id="TIGR00229">
    <property type="entry name" value="sensory_box"/>
    <property type="match status" value="1"/>
</dbReference>
<dbReference type="PANTHER" id="PTHR44757:SF2">
    <property type="entry name" value="BIOFILM ARCHITECTURE MAINTENANCE PROTEIN MBAA"/>
    <property type="match status" value="1"/>
</dbReference>
<dbReference type="SUPFAM" id="SSF55073">
    <property type="entry name" value="Nucleotide cyclase"/>
    <property type="match status" value="1"/>
</dbReference>
<organism evidence="6 7">
    <name type="scientific">Prosthecodimorpha hirschii</name>
    <dbReference type="NCBI Taxonomy" id="665126"/>
    <lineage>
        <taxon>Bacteria</taxon>
        <taxon>Pseudomonadati</taxon>
        <taxon>Pseudomonadota</taxon>
        <taxon>Alphaproteobacteria</taxon>
        <taxon>Hyphomicrobiales</taxon>
        <taxon>Ancalomicrobiaceae</taxon>
        <taxon>Prosthecodimorpha</taxon>
    </lineage>
</organism>
<keyword evidence="1" id="KW-0175">Coiled coil</keyword>
<dbReference type="InterPro" id="IPR000160">
    <property type="entry name" value="GGDEF_dom"/>
</dbReference>
<dbReference type="CDD" id="cd01948">
    <property type="entry name" value="EAL"/>
    <property type="match status" value="1"/>
</dbReference>
<dbReference type="Pfam" id="PF12860">
    <property type="entry name" value="PAS_7"/>
    <property type="match status" value="2"/>
</dbReference>
<dbReference type="NCBIfam" id="TIGR00254">
    <property type="entry name" value="GGDEF"/>
    <property type="match status" value="1"/>
</dbReference>
<dbReference type="RefSeq" id="WP_054358894.1">
    <property type="nucleotide sequence ID" value="NZ_LJYW01000001.1"/>
</dbReference>
<dbReference type="SUPFAM" id="SSF55785">
    <property type="entry name" value="PYP-like sensor domain (PAS domain)"/>
    <property type="match status" value="2"/>
</dbReference>
<dbReference type="InterPro" id="IPR052155">
    <property type="entry name" value="Biofilm_reg_signaling"/>
</dbReference>
<dbReference type="InterPro" id="IPR029787">
    <property type="entry name" value="Nucleotide_cyclase"/>
</dbReference>
<dbReference type="PROSITE" id="PS50887">
    <property type="entry name" value="GGDEF"/>
    <property type="match status" value="1"/>
</dbReference>
<proteinExistence type="predicted"/>
<evidence type="ECO:0000256" key="3">
    <source>
        <dbReference type="SAM" id="Phobius"/>
    </source>
</evidence>
<gene>
    <name evidence="6" type="ORF">ABB55_11305</name>
</gene>
<dbReference type="FunFam" id="3.30.70.270:FF:000001">
    <property type="entry name" value="Diguanylate cyclase domain protein"/>
    <property type="match status" value="1"/>
</dbReference>
<dbReference type="Gene3D" id="3.30.70.270">
    <property type="match status" value="1"/>
</dbReference>
<dbReference type="Proteomes" id="UP000048984">
    <property type="component" value="Unassembled WGS sequence"/>
</dbReference>
<dbReference type="Pfam" id="PF00990">
    <property type="entry name" value="GGDEF"/>
    <property type="match status" value="1"/>
</dbReference>
<evidence type="ECO:0000313" key="7">
    <source>
        <dbReference type="Proteomes" id="UP000048984"/>
    </source>
</evidence>
<comment type="caution">
    <text evidence="6">The sequence shown here is derived from an EMBL/GenBank/DDBJ whole genome shotgun (WGS) entry which is preliminary data.</text>
</comment>
<dbReference type="SMART" id="SM00052">
    <property type="entry name" value="EAL"/>
    <property type="match status" value="1"/>
</dbReference>
<feature type="transmembrane region" description="Helical" evidence="3">
    <location>
        <begin position="298"/>
        <end position="320"/>
    </location>
</feature>
<feature type="domain" description="GGDEF" evidence="5">
    <location>
        <begin position="646"/>
        <end position="779"/>
    </location>
</feature>
<dbReference type="PROSITE" id="PS50883">
    <property type="entry name" value="EAL"/>
    <property type="match status" value="1"/>
</dbReference>
<feature type="region of interest" description="Disordered" evidence="2">
    <location>
        <begin position="240"/>
        <end position="261"/>
    </location>
</feature>
<dbReference type="InterPro" id="IPR001633">
    <property type="entry name" value="EAL_dom"/>
</dbReference>
<dbReference type="Pfam" id="PF00563">
    <property type="entry name" value="EAL"/>
    <property type="match status" value="1"/>
</dbReference>
<accession>A0A0P6W322</accession>
<dbReference type="Gene3D" id="3.20.20.450">
    <property type="entry name" value="EAL domain"/>
    <property type="match status" value="1"/>
</dbReference>
<dbReference type="GO" id="GO:0003824">
    <property type="term" value="F:catalytic activity"/>
    <property type="evidence" value="ECO:0007669"/>
    <property type="project" value="UniProtKB-ARBA"/>
</dbReference>
<evidence type="ECO:0008006" key="8">
    <source>
        <dbReference type="Google" id="ProtNLM"/>
    </source>
</evidence>
<dbReference type="EMBL" id="LJYW01000001">
    <property type="protein sequence ID" value="KPL52731.1"/>
    <property type="molecule type" value="Genomic_DNA"/>
</dbReference>
<dbReference type="InterPro" id="IPR000014">
    <property type="entry name" value="PAS"/>
</dbReference>
<feature type="transmembrane region" description="Helical" evidence="3">
    <location>
        <begin position="24"/>
        <end position="47"/>
    </location>
</feature>
<dbReference type="SUPFAM" id="SSF141868">
    <property type="entry name" value="EAL domain-like"/>
    <property type="match status" value="1"/>
</dbReference>
<reference evidence="6 7" key="1">
    <citation type="submission" date="2015-09" db="EMBL/GenBank/DDBJ databases">
        <authorList>
            <person name="Jackson K.R."/>
            <person name="Lunt B.L."/>
            <person name="Fisher J.N.B."/>
            <person name="Gardner A.V."/>
            <person name="Bailey M.E."/>
            <person name="Deus L.M."/>
            <person name="Earl A.S."/>
            <person name="Gibby P.D."/>
            <person name="Hartmann K.A."/>
            <person name="Liu J.E."/>
            <person name="Manci A.M."/>
            <person name="Nielsen D.A."/>
            <person name="Solomon M.B."/>
            <person name="Breakwell D.P."/>
            <person name="Burnett S.H."/>
            <person name="Grose J.H."/>
        </authorList>
    </citation>
    <scope>NUCLEOTIDE SEQUENCE [LARGE SCALE GENOMIC DNA]</scope>
    <source>
        <strain evidence="6 7">16</strain>
    </source>
</reference>
<dbReference type="CDD" id="cd01949">
    <property type="entry name" value="GGDEF"/>
    <property type="match status" value="1"/>
</dbReference>
<reference evidence="6 7" key="2">
    <citation type="submission" date="2015-10" db="EMBL/GenBank/DDBJ databases">
        <title>Draft Genome Sequence of Prosthecomicrobium hirschii ATCC 27832.</title>
        <authorList>
            <person name="Daniel J."/>
            <person name="Givan S.A."/>
            <person name="Brun Y.V."/>
            <person name="Brown P.J."/>
        </authorList>
    </citation>
    <scope>NUCLEOTIDE SEQUENCE [LARGE SCALE GENOMIC DNA]</scope>
    <source>
        <strain evidence="6 7">16</strain>
    </source>
</reference>
<evidence type="ECO:0000256" key="1">
    <source>
        <dbReference type="SAM" id="Coils"/>
    </source>
</evidence>
<name>A0A0P6W322_9HYPH</name>
<dbReference type="InterPro" id="IPR043128">
    <property type="entry name" value="Rev_trsase/Diguanyl_cyclase"/>
</dbReference>
<dbReference type="Gene3D" id="3.30.450.20">
    <property type="entry name" value="PAS domain"/>
    <property type="match status" value="2"/>
</dbReference>